<evidence type="ECO:0000256" key="8">
    <source>
        <dbReference type="ARBA" id="ARBA00023136"/>
    </source>
</evidence>
<dbReference type="SMART" id="SM01205">
    <property type="entry name" value="FKS1_dom1"/>
    <property type="match status" value="1"/>
</dbReference>
<dbReference type="GO" id="GO:0000148">
    <property type="term" value="C:1,3-beta-D-glucan synthase complex"/>
    <property type="evidence" value="ECO:0007669"/>
    <property type="project" value="InterPro"/>
</dbReference>
<feature type="transmembrane region" description="Helical" evidence="11">
    <location>
        <begin position="1869"/>
        <end position="1896"/>
    </location>
</feature>
<keyword evidence="6 11" id="KW-0812">Transmembrane</keyword>
<protein>
    <recommendedName>
        <fullName evidence="3">1,3-beta-glucan synthase</fullName>
        <ecNumber evidence="3">2.4.1.34</ecNumber>
    </recommendedName>
</protein>
<dbReference type="InterPro" id="IPR026899">
    <property type="entry name" value="FKS1-like_dom1"/>
</dbReference>
<dbReference type="GO" id="GO:0003843">
    <property type="term" value="F:1,3-beta-D-glucan synthase activity"/>
    <property type="evidence" value="ECO:0007669"/>
    <property type="project" value="UniProtKB-EC"/>
</dbReference>
<feature type="domain" description="1,3-beta-glucan synthase component FKS1-like" evidence="12">
    <location>
        <begin position="196"/>
        <end position="301"/>
    </location>
</feature>
<feature type="region of interest" description="Disordered" evidence="10">
    <location>
        <begin position="71"/>
        <end position="102"/>
    </location>
</feature>
<feature type="transmembrane region" description="Helical" evidence="11">
    <location>
        <begin position="1662"/>
        <end position="1681"/>
    </location>
</feature>
<dbReference type="Pfam" id="PF02364">
    <property type="entry name" value="Glucan_synthase"/>
    <property type="match status" value="2"/>
</dbReference>
<keyword evidence="5 13" id="KW-0808">Transferase</keyword>
<dbReference type="STRING" id="2880.D7FPK0"/>
<evidence type="ECO:0000256" key="10">
    <source>
        <dbReference type="SAM" id="MobiDB-lite"/>
    </source>
</evidence>
<comment type="subcellular location">
    <subcellularLocation>
        <location evidence="1">Membrane</location>
        <topology evidence="1">Multi-pass membrane protein</topology>
    </subcellularLocation>
</comment>
<evidence type="ECO:0000256" key="5">
    <source>
        <dbReference type="ARBA" id="ARBA00022679"/>
    </source>
</evidence>
<gene>
    <name evidence="13" type="ORF">Esi_0193_0029</name>
</gene>
<feature type="transmembrane region" description="Helical" evidence="11">
    <location>
        <begin position="1762"/>
        <end position="1785"/>
    </location>
</feature>
<dbReference type="InParanoid" id="D7FPK0"/>
<feature type="region of interest" description="Disordered" evidence="10">
    <location>
        <begin position="1263"/>
        <end position="1284"/>
    </location>
</feature>
<feature type="transmembrane region" description="Helical" evidence="11">
    <location>
        <begin position="1545"/>
        <end position="1563"/>
    </location>
</feature>
<evidence type="ECO:0000256" key="3">
    <source>
        <dbReference type="ARBA" id="ARBA00012589"/>
    </source>
</evidence>
<reference evidence="13 14" key="1">
    <citation type="journal article" date="2010" name="Nature">
        <title>The Ectocarpus genome and the independent evolution of multicellularity in brown algae.</title>
        <authorList>
            <person name="Cock J.M."/>
            <person name="Sterck L."/>
            <person name="Rouze P."/>
            <person name="Scornet D."/>
            <person name="Allen A.E."/>
            <person name="Amoutzias G."/>
            <person name="Anthouard V."/>
            <person name="Artiguenave F."/>
            <person name="Aury J.M."/>
            <person name="Badger J.H."/>
            <person name="Beszteri B."/>
            <person name="Billiau K."/>
            <person name="Bonnet E."/>
            <person name="Bothwell J.H."/>
            <person name="Bowler C."/>
            <person name="Boyen C."/>
            <person name="Brownlee C."/>
            <person name="Carrano C.J."/>
            <person name="Charrier B."/>
            <person name="Cho G.Y."/>
            <person name="Coelho S.M."/>
            <person name="Collen J."/>
            <person name="Corre E."/>
            <person name="Da Silva C."/>
            <person name="Delage L."/>
            <person name="Delaroque N."/>
            <person name="Dittami S.M."/>
            <person name="Doulbeau S."/>
            <person name="Elias M."/>
            <person name="Farnham G."/>
            <person name="Gachon C.M."/>
            <person name="Gschloessl B."/>
            <person name="Heesch S."/>
            <person name="Jabbari K."/>
            <person name="Jubin C."/>
            <person name="Kawai H."/>
            <person name="Kimura K."/>
            <person name="Kloareg B."/>
            <person name="Kupper F.C."/>
            <person name="Lang D."/>
            <person name="Le Bail A."/>
            <person name="Leblanc C."/>
            <person name="Lerouge P."/>
            <person name="Lohr M."/>
            <person name="Lopez P.J."/>
            <person name="Martens C."/>
            <person name="Maumus F."/>
            <person name="Michel G."/>
            <person name="Miranda-Saavedra D."/>
            <person name="Morales J."/>
            <person name="Moreau H."/>
            <person name="Motomura T."/>
            <person name="Nagasato C."/>
            <person name="Napoli C.A."/>
            <person name="Nelson D.R."/>
            <person name="Nyvall-Collen P."/>
            <person name="Peters A.F."/>
            <person name="Pommier C."/>
            <person name="Potin P."/>
            <person name="Poulain J."/>
            <person name="Quesneville H."/>
            <person name="Read B."/>
            <person name="Rensing S.A."/>
            <person name="Ritter A."/>
            <person name="Rousvoal S."/>
            <person name="Samanta M."/>
            <person name="Samson G."/>
            <person name="Schroeder D.C."/>
            <person name="Segurens B."/>
            <person name="Strittmatter M."/>
            <person name="Tonon T."/>
            <person name="Tregear J.W."/>
            <person name="Valentin K."/>
            <person name="von Dassow P."/>
            <person name="Yamagishi T."/>
            <person name="Van de Peer Y."/>
            <person name="Wincker P."/>
        </authorList>
    </citation>
    <scope>NUCLEOTIDE SEQUENCE [LARGE SCALE GENOMIC DNA]</scope>
    <source>
        <strain evidence="14">Ec32 / CCAP1310/4</strain>
    </source>
</reference>
<dbReference type="PANTHER" id="PTHR12741">
    <property type="entry name" value="LYST-INTERACTING PROTEIN LIP5 DOPAMINE RESPONSIVE PROTEIN DRG-1"/>
    <property type="match status" value="1"/>
</dbReference>
<feature type="region of interest" description="Disordered" evidence="10">
    <location>
        <begin position="1326"/>
        <end position="1358"/>
    </location>
</feature>
<comment type="similarity">
    <text evidence="2">Belongs to the glycosyltransferase 48 family.</text>
</comment>
<feature type="compositionally biased region" description="Basic and acidic residues" evidence="10">
    <location>
        <begin position="1"/>
        <end position="15"/>
    </location>
</feature>
<keyword evidence="7 11" id="KW-1133">Transmembrane helix</keyword>
<dbReference type="PANTHER" id="PTHR12741:SF48">
    <property type="entry name" value="1,3-BETA-GLUCAN SYNTHASE COMPONENT FKS1-RELATED"/>
    <property type="match status" value="1"/>
</dbReference>
<evidence type="ECO:0000256" key="4">
    <source>
        <dbReference type="ARBA" id="ARBA00022676"/>
    </source>
</evidence>
<feature type="transmembrane region" description="Helical" evidence="11">
    <location>
        <begin position="397"/>
        <end position="418"/>
    </location>
</feature>
<keyword evidence="14" id="KW-1185">Reference proteome</keyword>
<feature type="region of interest" description="Disordered" evidence="10">
    <location>
        <begin position="1228"/>
        <end position="1250"/>
    </location>
</feature>
<name>D7FPK0_ECTSI</name>
<dbReference type="Pfam" id="PF14288">
    <property type="entry name" value="FKS1_dom1"/>
    <property type="match status" value="1"/>
</dbReference>
<feature type="transmembrane region" description="Helical" evidence="11">
    <location>
        <begin position="424"/>
        <end position="448"/>
    </location>
</feature>
<dbReference type="GO" id="GO:0006075">
    <property type="term" value="P:(1-&gt;3)-beta-D-glucan biosynthetic process"/>
    <property type="evidence" value="ECO:0007669"/>
    <property type="project" value="InterPro"/>
</dbReference>
<evidence type="ECO:0000256" key="6">
    <source>
        <dbReference type="ARBA" id="ARBA00022692"/>
    </source>
</evidence>
<evidence type="ECO:0000259" key="12">
    <source>
        <dbReference type="SMART" id="SM01205"/>
    </source>
</evidence>
<accession>D7FPK0</accession>
<sequence length="1931" mass="215887">MQSSLHRYERAEEKTGPVPKPRPANASTGVLVDEKEEHQAGLQDNVRRPATESLVHTKLIAEGLFDVSRTSGGRGTGTSPFDQFAANIPRVSGKNPDDPKRSPDAFDVLAKVFDFQQDSVLNQRDNAISMLASRLSRAVGHELENQVTLQDAGLVLEAFRGELLSNYTRWCSFLGVTPVSLQPLFTPPGGERAVEFAMATEGALMLLIWGEAGNLRFCPEFLCFLYHKMSHTFRTVIEGKSPDITVPSYLDEVITPAYSLLAEQLSKIGHGVIDHSSVRNYDDFNEIFWQEECLKLTIATMFEGKTLKKKFQKTFVERQSWLVPIFHFWRVYALHIMGLHVMIVGAKCQQDLGECSYAQWASTVITLYACSFVRDLWDIKQAAYVFGGHRGPFGQLLLNILRGGLKAVITLLLVVMYWSDSEFFPYTAAVFFVIAAASEAVMLTELWWGIASYGKWGTSTERSCAGGGFAACLPSRLRQLGWSFIGSMSGINSVNLYTQVHSLPPITKRVAYILFWALVLTTKILFSYFVVIKKMTLATYTLNEADPTDYDFGVLGTLEDTGNYLYIAALWLGSGLIYFLDMQIWFVVWANIAAACEGVRRRVGELHSGSQVVRAFSHLHKEFFNYLKREMQSTTMHTRFAHVWNEIVDAMREEDILSNRERLQLRYFLINLRLPTADPNARNVNFAPEAQEGEWGPLFTLLPEFLMSGAVQRAVQSASDFGKKIADDVAEIKREESLAMHQSRNNVVRASGVSVNDRQANASRLRAKLAYHQAKFLLTNGNDQVSSEMVRQLSATAFILMDALCRNDDLSRSLWNLHRALFASDVGQGGKGIGKSEGWIAALTNFSDNKDKPAVKVVASFSKRNLLFSVQNFPGFVAAMIELVKALNKHVTTPNWNKDVAAKLDKMVEALLALLETKTDSIPDNTAANAFLKLLQNVRLNLDAWRSSFSEAGGAAPGARPFKSTAKEFLRRTQVFLEAPGNSQPGLIKGAEARRRITFFVNSLFVEQPKKRKVLEMPSLTTLTPYYNEDVVLSMESLREETQDGVTVLEYLRQATITISIYPDEFDNFVERMRVMSTSKSKKYLFDLDVIDPMLDVVLDTELGADLSRDSVLKRVERAIITAVQKKRKNDGLDPVDPKEVEEAAKDVDVDDMMLQLQMWASNRGQTLSRTIRGIMYYSQAVRLLAVVENISEFQPQETGYMFGSSDRPLNDEEADEFQGHDIGDAVNAVLKPKRPRRTESGDGGGGDDAAWRLKFWQRHASGTPTNAAAAAAQQAGGGDGRHIRSQTSFRHFFNRNKKSDLEATLDQDLQQLEDGGTPVVHRRSATTAAGNNNQRAGAQRTAQRKGRSPVRPRGVAAGSAEAGVVDLGDIKGGKLKAAVKRALAASRREKEAAARRGRQKRREEQELGDFQGFIQVKDPALDKSCVEYGLTAELAETKYRWEAGGLSVSKGRDTGVSQVTGFTAKISMGNGMQARSREVGRLASQFDIFRLLSFYYSSVGGFMNQVLLMTAVFLYVYAKLYIAFDPDFVDTVDDDVLDAISSQFLFQLGFLLILPIPLLLAVEQGMQRAVSTLFNIMLRLAPFFFIFSAGTNAHYVNSAVMTGQAKYQATGRGFVIAHEYFVDMFPLYLTSHFNPAFELLVVLIVYASFATSGYFLETFSVYLLIIGLLWTPLVFNPNGLDFTYASQDFTGWMEWMNSPVDDPKKGWLSWYSRVLEETRTELPFGKKLQAIFRRSRLLILVYGFLTAIGEDYDGGIDGDVWPGSVVVGTCMLIVVGLLMCQSWIRSKCCPPKALKGGIQAARWARLSKLFILVGVIVGVIVLTDLDILESIRQFIFYILSFVILIYYVSQIVVLFMEDALRNVALVNLAFKSVHLITGIVIIAPVLLLSFFPLFVDLQTRMLFNEDFSQRFSIAKIFARQSNRRHVKKND</sequence>
<keyword evidence="4 13" id="KW-0328">Glycosyltransferase</keyword>
<dbReference type="OrthoDB" id="2433298at2759"/>
<evidence type="ECO:0000256" key="2">
    <source>
        <dbReference type="ARBA" id="ARBA00009040"/>
    </source>
</evidence>
<feature type="region of interest" description="Disordered" evidence="10">
    <location>
        <begin position="1"/>
        <end position="48"/>
    </location>
</feature>
<dbReference type="EC" id="2.4.1.34" evidence="3"/>
<evidence type="ECO:0000256" key="7">
    <source>
        <dbReference type="ARBA" id="ARBA00022989"/>
    </source>
</evidence>
<feature type="compositionally biased region" description="Basic and acidic residues" evidence="10">
    <location>
        <begin position="32"/>
        <end position="48"/>
    </location>
</feature>
<feature type="transmembrane region" description="Helical" evidence="11">
    <location>
        <begin position="564"/>
        <end position="592"/>
    </location>
</feature>
<evidence type="ECO:0000313" key="13">
    <source>
        <dbReference type="EMBL" id="CBJ30457.1"/>
    </source>
</evidence>
<feature type="transmembrane region" description="Helical" evidence="11">
    <location>
        <begin position="1835"/>
        <end position="1857"/>
    </location>
</feature>
<feature type="transmembrane region" description="Helical" evidence="11">
    <location>
        <begin position="510"/>
        <end position="532"/>
    </location>
</feature>
<keyword evidence="8 11" id="KW-0472">Membrane</keyword>
<dbReference type="InterPro" id="IPR003440">
    <property type="entry name" value="Glyco_trans_48_dom"/>
</dbReference>
<feature type="transmembrane region" description="Helical" evidence="11">
    <location>
        <begin position="1570"/>
        <end position="1590"/>
    </location>
</feature>
<proteinExistence type="inferred from homology"/>
<evidence type="ECO:0000256" key="9">
    <source>
        <dbReference type="ARBA" id="ARBA00047777"/>
    </source>
</evidence>
<feature type="transmembrane region" description="Helical" evidence="11">
    <location>
        <begin position="1806"/>
        <end position="1823"/>
    </location>
</feature>
<dbReference type="GO" id="GO:0005886">
    <property type="term" value="C:plasma membrane"/>
    <property type="evidence" value="ECO:0007669"/>
    <property type="project" value="TreeGrafter"/>
</dbReference>
<feature type="compositionally biased region" description="Low complexity" evidence="10">
    <location>
        <begin position="1326"/>
        <end position="1341"/>
    </location>
</feature>
<dbReference type="EMBL" id="FN649760">
    <property type="protein sequence ID" value="CBJ30457.1"/>
    <property type="molecule type" value="Genomic_DNA"/>
</dbReference>
<organism evidence="13 14">
    <name type="scientific">Ectocarpus siliculosus</name>
    <name type="common">Brown alga</name>
    <name type="synonym">Conferva siliculosa</name>
    <dbReference type="NCBI Taxonomy" id="2880"/>
    <lineage>
        <taxon>Eukaryota</taxon>
        <taxon>Sar</taxon>
        <taxon>Stramenopiles</taxon>
        <taxon>Ochrophyta</taxon>
        <taxon>PX clade</taxon>
        <taxon>Phaeophyceae</taxon>
        <taxon>Ectocarpales</taxon>
        <taxon>Ectocarpaceae</taxon>
        <taxon>Ectocarpus</taxon>
    </lineage>
</organism>
<dbReference type="Proteomes" id="UP000002630">
    <property type="component" value="Unassembled WGS sequence"/>
</dbReference>
<comment type="catalytic activity">
    <reaction evidence="9">
        <text>[(1-&gt;3)-beta-D-glucosyl](n) + UDP-alpha-D-glucose = [(1-&gt;3)-beta-D-glucosyl](n+1) + UDP + H(+)</text>
        <dbReference type="Rhea" id="RHEA:21476"/>
        <dbReference type="Rhea" id="RHEA-COMP:11146"/>
        <dbReference type="Rhea" id="RHEA-COMP:14303"/>
        <dbReference type="ChEBI" id="CHEBI:15378"/>
        <dbReference type="ChEBI" id="CHEBI:37671"/>
        <dbReference type="ChEBI" id="CHEBI:58223"/>
        <dbReference type="ChEBI" id="CHEBI:58885"/>
        <dbReference type="EC" id="2.4.1.34"/>
    </reaction>
</comment>
<dbReference type="eggNOG" id="KOG0916">
    <property type="taxonomic scope" value="Eukaryota"/>
</dbReference>
<evidence type="ECO:0000256" key="11">
    <source>
        <dbReference type="SAM" id="Phobius"/>
    </source>
</evidence>
<evidence type="ECO:0000313" key="14">
    <source>
        <dbReference type="Proteomes" id="UP000002630"/>
    </source>
</evidence>
<evidence type="ECO:0000256" key="1">
    <source>
        <dbReference type="ARBA" id="ARBA00004141"/>
    </source>
</evidence>